<dbReference type="Pfam" id="PF13155">
    <property type="entry name" value="Toprim_2"/>
    <property type="match status" value="1"/>
</dbReference>
<name>A0A3A4R0B0_9BACT</name>
<dbReference type="AlphaFoldDB" id="A0A3A4R0B0"/>
<dbReference type="InterPro" id="IPR034154">
    <property type="entry name" value="TOPRIM_DnaG/twinkle"/>
</dbReference>
<dbReference type="CDD" id="cd01029">
    <property type="entry name" value="TOPRIM_primases"/>
    <property type="match status" value="1"/>
</dbReference>
<dbReference type="Gene3D" id="3.40.1360.10">
    <property type="match status" value="1"/>
</dbReference>
<accession>A0A3A4R0B0</accession>
<proteinExistence type="predicted"/>
<feature type="non-terminal residue" evidence="1">
    <location>
        <position position="155"/>
    </location>
</feature>
<organism evidence="1 2">
    <name type="scientific">Candidatus Auribacter fodinae</name>
    <dbReference type="NCBI Taxonomy" id="2093366"/>
    <lineage>
        <taxon>Bacteria</taxon>
        <taxon>Pseudomonadati</taxon>
        <taxon>Candidatus Auribacterota</taxon>
        <taxon>Candidatus Auribacteria</taxon>
        <taxon>Candidatus Auribacterales</taxon>
        <taxon>Candidatus Auribacteraceae</taxon>
        <taxon>Candidatus Auribacter</taxon>
    </lineage>
</organism>
<protein>
    <recommendedName>
        <fullName evidence="3">DUF3991 domain-containing protein</fullName>
    </recommendedName>
</protein>
<evidence type="ECO:0008006" key="3">
    <source>
        <dbReference type="Google" id="ProtNLM"/>
    </source>
</evidence>
<evidence type="ECO:0000313" key="1">
    <source>
        <dbReference type="EMBL" id="RJP58063.1"/>
    </source>
</evidence>
<dbReference type="EMBL" id="QZJZ01000071">
    <property type="protein sequence ID" value="RJP58063.1"/>
    <property type="molecule type" value="Genomic_DNA"/>
</dbReference>
<dbReference type="Proteomes" id="UP000266426">
    <property type="component" value="Unassembled WGS sequence"/>
</dbReference>
<sequence>MRTSVNPTEFSFLKTKWMAGSLRFASIRSTNTSSKAFRCDVANSDKSYSFCIEGSSQKLYIFESPIDLMSYLTFCRLCITSEFKDHMVSLGGLSDKALERYLKDYPSITQITLCLDNDEAGRFASEQIKNKYHLNYEISRHIPKAKDWNEDLINY</sequence>
<gene>
    <name evidence="1" type="ORF">C4541_08515</name>
</gene>
<dbReference type="SUPFAM" id="SSF56731">
    <property type="entry name" value="DNA primase core"/>
    <property type="match status" value="1"/>
</dbReference>
<evidence type="ECO:0000313" key="2">
    <source>
        <dbReference type="Proteomes" id="UP000266426"/>
    </source>
</evidence>
<reference evidence="1 2" key="1">
    <citation type="journal article" date="2017" name="ISME J.">
        <title>Energy and carbon metabolisms in a deep terrestrial subsurface fluid microbial community.</title>
        <authorList>
            <person name="Momper L."/>
            <person name="Jungbluth S.P."/>
            <person name="Lee M.D."/>
            <person name="Amend J.P."/>
        </authorList>
    </citation>
    <scope>NUCLEOTIDE SEQUENCE [LARGE SCALE GENOMIC DNA]</scope>
    <source>
        <strain evidence="1">SURF_26</strain>
    </source>
</reference>
<comment type="caution">
    <text evidence="1">The sequence shown here is derived from an EMBL/GenBank/DDBJ whole genome shotgun (WGS) entry which is preliminary data.</text>
</comment>